<sequence length="616" mass="68432">MIPIPSSLTSLIHLEPQAKPINASQSFALKLRAIGALSVEEFLNISEEDLPPIRYDFGFPNATCPWYYIPEAQTVATLPELTAVQQLENACKEAFGRTDVLHYSVVLKANASGYHSVLHIVRNSRMRRTYTGMRKHKTENQAREEVAQVALREGALTYILGEEPNDGLNPDSEESSNPVKMIEDCFARWRPGLKAPEWFSYDHGAALKVQITSRTFRVYSTPEDTKSDAQVACAQIAIDSGILEFIKFGDGQVRPSSPNPSASNTQDATMWSNVQEFMETIPRPFPEPEFEHNPLIVEGKILQWFNKLRQDVNKSRASPLQFYFHFLQVKHAHGCLLRVEPPNSDSKAARTYLIEPRFSKKAKSKIGVCIQAMSEGVGSFLRAYLPDPKATSPEEQSSVTLEMRRYANVTVWPAIEAACREIGPGAVTTTQYPSNSGKFGCLLMVVVPPLPATNLGSVSRNYTVTPTYLFRDDARVALLCEEGHRIFQFVKSRGAPGDPPRPVKKAKLMAVPMYSPAQSKTKTKAKKKPVDIQPQPQPIAVPLTKMAPKDWDKETNQPNVDLTYELEPGEIFADDETSVAGSSTFSHPSYPPSSNSTQSNSSQPSSFYFPIPISSD</sequence>
<reference evidence="2" key="1">
    <citation type="submission" date="2022-08" db="EMBL/GenBank/DDBJ databases">
        <title>A Global Phylogenomic Analysis of the Shiitake Genus Lentinula.</title>
        <authorList>
            <consortium name="DOE Joint Genome Institute"/>
            <person name="Sierra-Patev S."/>
            <person name="Min B."/>
            <person name="Naranjo-Ortiz M."/>
            <person name="Looney B."/>
            <person name="Konkel Z."/>
            <person name="Slot J.C."/>
            <person name="Sakamoto Y."/>
            <person name="Steenwyk J.L."/>
            <person name="Rokas A."/>
            <person name="Carro J."/>
            <person name="Camarero S."/>
            <person name="Ferreira P."/>
            <person name="Molpeceres G."/>
            <person name="Ruiz-Duenas F.J."/>
            <person name="Serrano A."/>
            <person name="Henrissat B."/>
            <person name="Drula E."/>
            <person name="Hughes K.W."/>
            <person name="Mata J.L."/>
            <person name="Ishikawa N.K."/>
            <person name="Vargas-Isla R."/>
            <person name="Ushijima S."/>
            <person name="Smith C.A."/>
            <person name="Ahrendt S."/>
            <person name="Andreopoulos W."/>
            <person name="He G."/>
            <person name="Labutti K."/>
            <person name="Lipzen A."/>
            <person name="Ng V."/>
            <person name="Riley R."/>
            <person name="Sandor L."/>
            <person name="Barry K."/>
            <person name="Martinez A.T."/>
            <person name="Xiao Y."/>
            <person name="Gibbons J.G."/>
            <person name="Terashima K."/>
            <person name="Grigoriev I.V."/>
            <person name="Hibbett D.S."/>
        </authorList>
    </citation>
    <scope>NUCLEOTIDE SEQUENCE</scope>
    <source>
        <strain evidence="2">JLM2183</strain>
    </source>
</reference>
<feature type="compositionally biased region" description="Low complexity" evidence="1">
    <location>
        <begin position="592"/>
        <end position="616"/>
    </location>
</feature>
<dbReference type="OrthoDB" id="3254160at2759"/>
<keyword evidence="3" id="KW-1185">Reference proteome</keyword>
<accession>A0A9W9AU95</accession>
<dbReference type="Proteomes" id="UP001150266">
    <property type="component" value="Unassembled WGS sequence"/>
</dbReference>
<evidence type="ECO:0000313" key="2">
    <source>
        <dbReference type="EMBL" id="KAJ4490684.1"/>
    </source>
</evidence>
<comment type="caution">
    <text evidence="2">The sequence shown here is derived from an EMBL/GenBank/DDBJ whole genome shotgun (WGS) entry which is preliminary data.</text>
</comment>
<proteinExistence type="predicted"/>
<name>A0A9W9AU95_9AGAR</name>
<dbReference type="AlphaFoldDB" id="A0A9W9AU95"/>
<feature type="region of interest" description="Disordered" evidence="1">
    <location>
        <begin position="516"/>
        <end position="536"/>
    </location>
</feature>
<dbReference type="EMBL" id="JAOTPV010000001">
    <property type="protein sequence ID" value="KAJ4490684.1"/>
    <property type="molecule type" value="Genomic_DNA"/>
</dbReference>
<gene>
    <name evidence="2" type="ORF">J3R30DRAFT_3694404</name>
</gene>
<protein>
    <submittedName>
        <fullName evidence="2">Uncharacterized protein</fullName>
    </submittedName>
</protein>
<organism evidence="2 3">
    <name type="scientific">Lentinula aciculospora</name>
    <dbReference type="NCBI Taxonomy" id="153920"/>
    <lineage>
        <taxon>Eukaryota</taxon>
        <taxon>Fungi</taxon>
        <taxon>Dikarya</taxon>
        <taxon>Basidiomycota</taxon>
        <taxon>Agaricomycotina</taxon>
        <taxon>Agaricomycetes</taxon>
        <taxon>Agaricomycetidae</taxon>
        <taxon>Agaricales</taxon>
        <taxon>Marasmiineae</taxon>
        <taxon>Omphalotaceae</taxon>
        <taxon>Lentinula</taxon>
    </lineage>
</organism>
<evidence type="ECO:0000313" key="3">
    <source>
        <dbReference type="Proteomes" id="UP001150266"/>
    </source>
</evidence>
<evidence type="ECO:0000256" key="1">
    <source>
        <dbReference type="SAM" id="MobiDB-lite"/>
    </source>
</evidence>
<feature type="region of interest" description="Disordered" evidence="1">
    <location>
        <begin position="563"/>
        <end position="616"/>
    </location>
</feature>